<feature type="region of interest" description="Disordered" evidence="1">
    <location>
        <begin position="263"/>
        <end position="283"/>
    </location>
</feature>
<protein>
    <recommendedName>
        <fullName evidence="4">Lipoprotein</fullName>
    </recommendedName>
</protein>
<evidence type="ECO:0000313" key="2">
    <source>
        <dbReference type="EMBL" id="BDI07495.1"/>
    </source>
</evidence>
<sequence>MLWLAAALAACGGGGGSGDEGDGPGATAPPDPPAGALYVGYYVEDAANNPEDPTIGAVLLRLPASDGAFAGQMPFSYAGCAAGSDVGAVRGTRTGAQFSGSWSGTMDGVAVGGNFTLAPGASAGSYGGQWRNAAGKQPIAVGSCSYHVASSGAVTLFPGSTAVPNGVALTVSSSTTPVIGWSGLGSGVRATLRLFDQACLEADPSDAACFLGEASSTAASLAYPTDFGNAVALAAGRSYLWVLTAQAASGAFAGFATQSVQSIAPDPSPAPGPGDGTGGAVRGRLTVSGSGAAALGSAFAAGADARGVSVTVVASGPTCSGSGVLRSCDSSLDLSWGEYDGLLPREFVGVHVISSTRTEPGNPPGVGITSAIVVAGRVDGSGRYGQACGALQPCATPADLGIVLDLVARTVTFTNVVLPSQGSDGATIVLDGTLSY</sequence>
<proteinExistence type="predicted"/>
<evidence type="ECO:0008006" key="4">
    <source>
        <dbReference type="Google" id="ProtNLM"/>
    </source>
</evidence>
<name>A0ABN6PUB5_9BURK</name>
<organism evidence="2 3">
    <name type="scientific">Sphaerotilus microaerophilus</name>
    <dbReference type="NCBI Taxonomy" id="2914710"/>
    <lineage>
        <taxon>Bacteria</taxon>
        <taxon>Pseudomonadati</taxon>
        <taxon>Pseudomonadota</taxon>
        <taxon>Betaproteobacteria</taxon>
        <taxon>Burkholderiales</taxon>
        <taxon>Sphaerotilaceae</taxon>
        <taxon>Sphaerotilus</taxon>
    </lineage>
</organism>
<evidence type="ECO:0000313" key="3">
    <source>
        <dbReference type="Proteomes" id="UP001057498"/>
    </source>
</evidence>
<evidence type="ECO:0000256" key="1">
    <source>
        <dbReference type="SAM" id="MobiDB-lite"/>
    </source>
</evidence>
<keyword evidence="3" id="KW-1185">Reference proteome</keyword>
<reference evidence="2" key="1">
    <citation type="submission" date="2022-04" db="EMBL/GenBank/DDBJ databases">
        <title>Whole genome sequence of Sphaerotilus sp. FB-5.</title>
        <authorList>
            <person name="Takeda M."/>
            <person name="Narihara S."/>
            <person name="Akimoto M."/>
            <person name="Akimoto R."/>
            <person name="Nishiyashiki S."/>
            <person name="Murakami T."/>
        </authorList>
    </citation>
    <scope>NUCLEOTIDE SEQUENCE</scope>
    <source>
        <strain evidence="2">FB-5</strain>
    </source>
</reference>
<accession>A0ABN6PUB5</accession>
<dbReference type="EMBL" id="AP025730">
    <property type="protein sequence ID" value="BDI07495.1"/>
    <property type="molecule type" value="Genomic_DNA"/>
</dbReference>
<dbReference type="Proteomes" id="UP001057498">
    <property type="component" value="Chromosome"/>
</dbReference>
<gene>
    <name evidence="2" type="ORF">CATMQ487_44650</name>
</gene>